<dbReference type="SUPFAM" id="SSF46894">
    <property type="entry name" value="C-terminal effector domain of the bipartite response regulators"/>
    <property type="match status" value="1"/>
</dbReference>
<evidence type="ECO:0000313" key="3">
    <source>
        <dbReference type="EMBL" id="AHM81832.1"/>
    </source>
</evidence>
<dbReference type="PATRIC" id="fig|1420013.3.peg.4743"/>
<dbReference type="Proteomes" id="UP000019586">
    <property type="component" value="Chromosome"/>
</dbReference>
<dbReference type="AlphaFoldDB" id="W8V6J3"/>
<organism evidence="3 4">
    <name type="scientific">Klebsiella pneumoniae 30684/NJST258_2</name>
    <dbReference type="NCBI Taxonomy" id="1420013"/>
    <lineage>
        <taxon>Bacteria</taxon>
        <taxon>Pseudomonadati</taxon>
        <taxon>Pseudomonadota</taxon>
        <taxon>Gammaproteobacteria</taxon>
        <taxon>Enterobacterales</taxon>
        <taxon>Enterobacteriaceae</taxon>
        <taxon>Klebsiella/Raoultella group</taxon>
        <taxon>Klebsiella</taxon>
        <taxon>Klebsiella pneumoniae complex</taxon>
    </lineage>
</organism>
<dbReference type="HOGENOM" id="CLU_121844_0_0_6"/>
<sequence>MLKGRFVATLMILVTQDYYLFQGVKNFFPDIIQLDSSGKAILDNEVDEVSLLVDSRSPLCHYDYLVLAAAKSRKRICCIVLDMRHREEHLLSLKSFLNMSLSPADMATLFGLFLEMNSKRLTKEWFDDLRLSLSEQLMLRLLMAGMTMEEVAVNLNTSLKSLYRKRTALYERLGLDNFNEACLFIFRNKLLEQTERSL</sequence>
<accession>W8V6J3</accession>
<gene>
    <name evidence="3" type="ORF">KPNJ2_05060</name>
</gene>
<protein>
    <recommendedName>
        <fullName evidence="2">HTH luxR-type domain-containing protein</fullName>
    </recommendedName>
</protein>
<dbReference type="KEGG" id="kps:KPNJ2_05060"/>
<dbReference type="Gene3D" id="1.10.10.10">
    <property type="entry name" value="Winged helix-like DNA-binding domain superfamily/Winged helix DNA-binding domain"/>
    <property type="match status" value="1"/>
</dbReference>
<evidence type="ECO:0000256" key="1">
    <source>
        <dbReference type="ARBA" id="ARBA00023125"/>
    </source>
</evidence>
<reference evidence="3 4" key="1">
    <citation type="journal article" date="2014" name="Proc. Natl. Acad. Sci. U.S.A.">
        <title>Molecular dissection of the evolution of carbapenem-resistant multilocus sequence type 258 Klebsiella pneumoniae.</title>
        <authorList>
            <person name="Deleo F.R."/>
            <person name="Chen L."/>
            <person name="Porcella S.F."/>
            <person name="Martens C.A."/>
            <person name="Kobayashi S.D."/>
            <person name="Porter A.R."/>
            <person name="Chavda K.D."/>
            <person name="Jacobs M.R."/>
            <person name="Mathema B."/>
            <person name="Olsen R.J."/>
            <person name="Bonomo R.A."/>
            <person name="Musser J.M."/>
            <person name="Kreiswirth B.N."/>
        </authorList>
    </citation>
    <scope>NUCLEOTIDE SEQUENCE [LARGE SCALE GENOMIC DNA]</scope>
    <source>
        <strain evidence="3">30684/NJST258_2</strain>
    </source>
</reference>
<dbReference type="EMBL" id="CP006918">
    <property type="protein sequence ID" value="AHM81832.1"/>
    <property type="molecule type" value="Genomic_DNA"/>
</dbReference>
<dbReference type="PROSITE" id="PS50043">
    <property type="entry name" value="HTH_LUXR_2"/>
    <property type="match status" value="1"/>
</dbReference>
<keyword evidence="1" id="KW-0238">DNA-binding</keyword>
<dbReference type="SMART" id="SM00421">
    <property type="entry name" value="HTH_LUXR"/>
    <property type="match status" value="1"/>
</dbReference>
<evidence type="ECO:0000259" key="2">
    <source>
        <dbReference type="PROSITE" id="PS50043"/>
    </source>
</evidence>
<proteinExistence type="predicted"/>
<feature type="domain" description="HTH luxR-type" evidence="2">
    <location>
        <begin position="124"/>
        <end position="189"/>
    </location>
</feature>
<dbReference type="InterPro" id="IPR016032">
    <property type="entry name" value="Sig_transdc_resp-reg_C-effctor"/>
</dbReference>
<evidence type="ECO:0000313" key="4">
    <source>
        <dbReference type="Proteomes" id="UP000019586"/>
    </source>
</evidence>
<dbReference type="InterPro" id="IPR036388">
    <property type="entry name" value="WH-like_DNA-bd_sf"/>
</dbReference>
<name>W8V6J3_KLEPN</name>
<dbReference type="GO" id="GO:0006355">
    <property type="term" value="P:regulation of DNA-templated transcription"/>
    <property type="evidence" value="ECO:0007669"/>
    <property type="project" value="InterPro"/>
</dbReference>
<dbReference type="InterPro" id="IPR000792">
    <property type="entry name" value="Tscrpt_reg_LuxR_C"/>
</dbReference>
<dbReference type="GO" id="GO:0003677">
    <property type="term" value="F:DNA binding"/>
    <property type="evidence" value="ECO:0007669"/>
    <property type="project" value="UniProtKB-KW"/>
</dbReference>